<dbReference type="SMART" id="SM00382">
    <property type="entry name" value="AAA"/>
    <property type="match status" value="1"/>
</dbReference>
<dbReference type="InterPro" id="IPR003439">
    <property type="entry name" value="ABC_transporter-like_ATP-bd"/>
</dbReference>
<dbReference type="PANTHER" id="PTHR24223">
    <property type="entry name" value="ATP-BINDING CASSETTE SUB-FAMILY C"/>
    <property type="match status" value="1"/>
</dbReference>
<dbReference type="Gene3D" id="3.40.50.300">
    <property type="entry name" value="P-loop containing nucleotide triphosphate hydrolases"/>
    <property type="match status" value="2"/>
</dbReference>
<dbReference type="InterPro" id="IPR027417">
    <property type="entry name" value="P-loop_NTPase"/>
</dbReference>
<dbReference type="PANTHER" id="PTHR24223:SF399">
    <property type="entry name" value="ABC TRANSPORTER ATNG"/>
    <property type="match status" value="1"/>
</dbReference>
<keyword evidence="10" id="KW-1185">Reference proteome</keyword>
<keyword evidence="2" id="KW-0547">Nucleotide-binding</keyword>
<dbReference type="InterPro" id="IPR050173">
    <property type="entry name" value="ABC_transporter_C-like"/>
</dbReference>
<accession>A0A0A1TED7</accession>
<name>A0A0A1TED7_9HYPO</name>
<dbReference type="HOGENOM" id="CLU_258428_0_0_1"/>
<dbReference type="EMBL" id="CDHN01000002">
    <property type="protein sequence ID" value="CEJ88045.1"/>
    <property type="molecule type" value="Genomic_DNA"/>
</dbReference>
<evidence type="ECO:0000256" key="4">
    <source>
        <dbReference type="ARBA" id="ARBA00022989"/>
    </source>
</evidence>
<dbReference type="GO" id="GO:0016887">
    <property type="term" value="F:ATP hydrolysis activity"/>
    <property type="evidence" value="ECO:0007669"/>
    <property type="project" value="InterPro"/>
</dbReference>
<keyword evidence="4 7" id="KW-1133">Transmembrane helix</keyword>
<dbReference type="GO" id="GO:0016020">
    <property type="term" value="C:membrane"/>
    <property type="evidence" value="ECO:0007669"/>
    <property type="project" value="InterPro"/>
</dbReference>
<evidence type="ECO:0000256" key="7">
    <source>
        <dbReference type="SAM" id="Phobius"/>
    </source>
</evidence>
<feature type="transmembrane region" description="Helical" evidence="7">
    <location>
        <begin position="72"/>
        <end position="89"/>
    </location>
</feature>
<dbReference type="Proteomes" id="UP000039046">
    <property type="component" value="Unassembled WGS sequence"/>
</dbReference>
<feature type="transmembrane region" description="Helical" evidence="7">
    <location>
        <begin position="101"/>
        <end position="117"/>
    </location>
</feature>
<dbReference type="GO" id="GO:0005524">
    <property type="term" value="F:ATP binding"/>
    <property type="evidence" value="ECO:0007669"/>
    <property type="project" value="UniProtKB-KW"/>
</dbReference>
<evidence type="ECO:0000313" key="9">
    <source>
        <dbReference type="EMBL" id="CEJ88045.1"/>
    </source>
</evidence>
<feature type="transmembrane region" description="Helical" evidence="7">
    <location>
        <begin position="47"/>
        <end position="66"/>
    </location>
</feature>
<evidence type="ECO:0000256" key="6">
    <source>
        <dbReference type="SAM" id="MobiDB-lite"/>
    </source>
</evidence>
<dbReference type="Pfam" id="PF00005">
    <property type="entry name" value="ABC_tran"/>
    <property type="match status" value="1"/>
</dbReference>
<dbReference type="Gene3D" id="1.20.1560.10">
    <property type="entry name" value="ABC transporter type 1, transmembrane domain"/>
    <property type="match status" value="2"/>
</dbReference>
<evidence type="ECO:0000259" key="8">
    <source>
        <dbReference type="PROSITE" id="PS50893"/>
    </source>
</evidence>
<dbReference type="GO" id="GO:0042626">
    <property type="term" value="F:ATPase-coupled transmembrane transporter activity"/>
    <property type="evidence" value="ECO:0007669"/>
    <property type="project" value="TreeGrafter"/>
</dbReference>
<dbReference type="PROSITE" id="PS50893">
    <property type="entry name" value="ABC_TRANSPORTER_2"/>
    <property type="match status" value="1"/>
</dbReference>
<feature type="transmembrane region" description="Helical" evidence="7">
    <location>
        <begin position="241"/>
        <end position="268"/>
    </location>
</feature>
<keyword evidence="3" id="KW-0067">ATP-binding</keyword>
<dbReference type="SUPFAM" id="SSF90123">
    <property type="entry name" value="ABC transporter transmembrane region"/>
    <property type="match status" value="2"/>
</dbReference>
<sequence length="1340" mass="149640">MMSNIYYLGSSETALLLLHSVSLVGSLLLYGAAVPRLEGKLLRVAKPIRLLAFLSKVIALATFATAHDWPNAITFLMLGITIASVLVISDARYLNVFQDKVAAYIFLTLDLFFDTLITPQYSIFFASTILQSIIIISILTNLTILVLPPDDLEEVASKSGWSLTTPVGRYIEATTALVRGASRDTGINLQPKDVQQSDQDYIKSVESDLAELLNKHETANKSERVFLPPLYAIILSKRLPIIFSSVMSAILAVSQILLLLNSMALFTLSLKVSTATYIHFILATITLYMGLALTRAKTNFSVKEAIQHTQQILSSAIIQKTMRLRQSQANDSNALHLLKYDVEAIDSCLHAINIACQSILIFCFANIAVLLTTNMTISLTLIAVSAKFAHLNFINASTPDLADISKRSETLLTSTKEMLKNIINIKIMGLEDHYATTLQAMKQSELQAWIPMRHWQLNFSVGSVALILTPTCIALGNLVWRLKVDGVSIDCIAPVSSLLSLLVAFSFDELFLIRSLPRLNHALQRIDEFLDIAAHNESAHSHEPDTPEPPKEASAMTVDDKTDNQLIHRTVTLDLKPGTLNVFCRPITSEKTTFLHSLSREINITTGSIDVLEDTVGYCGEDIMLQDKTIRKNITGSSAWNKFWYLSVVRVCYLWPEFNRFPHKDKTVVGANGPTISVDLRIRIILARAIYSKAPILLLENVFPAFDETAARDLVRSLSSRHNGFLRHLGTITVLAAHSFPIPDFIDCVYDVTQFGVIKRATIDLRPSSSLGSNVPNSTEPKTQRPKLHNNESVVEVKKSIPQLLKFVSDKFVDKQALLTSAGFQLAYVSLEHSLESTIWSDNELQNHSLYYFVAHVLRCSLALGFYYMELRTFKLDLCYGSSATLQDKNSSVLETLLTDDMFAITKKLPTTMAVLHLDCYQIIADFSMLLMATKYTMWTVTASIVMLHLVQRVFVQVSKTNNSDLTASYMKFITGVSNAIDGLTYTHSFRWQPRVWARLLSDLRKCQAESTLKAGLFIWLTTSVDFIIAWIMCCLAILFVSNPGDATPPALGFCILIACRLCALLPRTIMSLCELDELQEPLQRMHKFYTEFESEKVENPVPFQTRPVCEDSIEFNQAVVRGCHPITGVAEPGMPVTISGRSGSGKSSVLSALLGLLPYDGSIKINGCEVRTMDPRSIRKHIAIITQEPFDIPGTVDDNLFLYKLRNPEITGPVYYEITENILQRLEVLNSNRIRYNTPFTQLRLPYGKKQGMSIARTALHKFQTSNGILLMDDVCGRIDELTAETYREVVRECFFGTVSIMVETTDDDLTVTGLQPLLAIEDEEEEEEEEELVEDGPQ</sequence>
<dbReference type="InterPro" id="IPR036640">
    <property type="entry name" value="ABC1_TM_sf"/>
</dbReference>
<dbReference type="STRING" id="1531966.A0A0A1TED7"/>
<feature type="region of interest" description="Disordered" evidence="6">
    <location>
        <begin position="537"/>
        <end position="559"/>
    </location>
</feature>
<organism evidence="9 10">
    <name type="scientific">[Torrubiella] hemipterigena</name>
    <dbReference type="NCBI Taxonomy" id="1531966"/>
    <lineage>
        <taxon>Eukaryota</taxon>
        <taxon>Fungi</taxon>
        <taxon>Dikarya</taxon>
        <taxon>Ascomycota</taxon>
        <taxon>Pezizomycotina</taxon>
        <taxon>Sordariomycetes</taxon>
        <taxon>Hypocreomycetidae</taxon>
        <taxon>Hypocreales</taxon>
        <taxon>Clavicipitaceae</taxon>
        <taxon>Clavicipitaceae incertae sedis</taxon>
        <taxon>'Torrubiella' clade</taxon>
    </lineage>
</organism>
<keyword evidence="5 7" id="KW-0472">Membrane</keyword>
<reference evidence="9 10" key="1">
    <citation type="journal article" date="2015" name="Genome Announc.">
        <title>Draft Genome Sequence and Gene Annotation of the Entomopathogenic Fungus Verticillium hemipterigenum.</title>
        <authorList>
            <person name="Horn F."/>
            <person name="Habel A."/>
            <person name="Scharf D.H."/>
            <person name="Dworschak J."/>
            <person name="Brakhage A.A."/>
            <person name="Guthke R."/>
            <person name="Hertweck C."/>
            <person name="Linde J."/>
        </authorList>
    </citation>
    <scope>NUCLEOTIDE SEQUENCE [LARGE SCALE GENOMIC DNA]</scope>
</reference>
<proteinExistence type="predicted"/>
<keyword evidence="1 7" id="KW-0812">Transmembrane</keyword>
<feature type="transmembrane region" description="Helical" evidence="7">
    <location>
        <begin position="123"/>
        <end position="147"/>
    </location>
</feature>
<feature type="region of interest" description="Disordered" evidence="6">
    <location>
        <begin position="769"/>
        <end position="789"/>
    </location>
</feature>
<evidence type="ECO:0000256" key="2">
    <source>
        <dbReference type="ARBA" id="ARBA00022741"/>
    </source>
</evidence>
<feature type="compositionally biased region" description="Polar residues" evidence="6">
    <location>
        <begin position="769"/>
        <end position="781"/>
    </location>
</feature>
<evidence type="ECO:0000256" key="5">
    <source>
        <dbReference type="ARBA" id="ARBA00023136"/>
    </source>
</evidence>
<dbReference type="InterPro" id="IPR003593">
    <property type="entry name" value="AAA+_ATPase"/>
</dbReference>
<feature type="domain" description="ABC transporter" evidence="8">
    <location>
        <begin position="553"/>
        <end position="785"/>
    </location>
</feature>
<protein>
    <recommendedName>
        <fullName evidence="8">ABC transporter domain-containing protein</fullName>
    </recommendedName>
</protein>
<evidence type="ECO:0000256" key="3">
    <source>
        <dbReference type="ARBA" id="ARBA00022840"/>
    </source>
</evidence>
<gene>
    <name evidence="9" type="ORF">VHEMI04592</name>
</gene>
<dbReference type="OrthoDB" id="4139357at2759"/>
<feature type="compositionally biased region" description="Basic and acidic residues" evidence="6">
    <location>
        <begin position="537"/>
        <end position="551"/>
    </location>
</feature>
<evidence type="ECO:0000313" key="10">
    <source>
        <dbReference type="Proteomes" id="UP000039046"/>
    </source>
</evidence>
<evidence type="ECO:0000256" key="1">
    <source>
        <dbReference type="ARBA" id="ARBA00022692"/>
    </source>
</evidence>
<feature type="transmembrane region" description="Helical" evidence="7">
    <location>
        <begin position="274"/>
        <end position="293"/>
    </location>
</feature>
<feature type="transmembrane region" description="Helical" evidence="7">
    <location>
        <begin position="492"/>
        <end position="513"/>
    </location>
</feature>
<feature type="transmembrane region" description="Helical" evidence="7">
    <location>
        <begin position="457"/>
        <end position="480"/>
    </location>
</feature>
<dbReference type="SUPFAM" id="SSF52540">
    <property type="entry name" value="P-loop containing nucleoside triphosphate hydrolases"/>
    <property type="match status" value="2"/>
</dbReference>
<feature type="transmembrane region" description="Helical" evidence="7">
    <location>
        <begin position="15"/>
        <end position="35"/>
    </location>
</feature>